<name>A0ABR0SXZ3_9HYPO</name>
<dbReference type="Pfam" id="PF00172">
    <property type="entry name" value="Zn_clus"/>
    <property type="match status" value="1"/>
</dbReference>
<evidence type="ECO:0000313" key="6">
    <source>
        <dbReference type="EMBL" id="KAK5996606.1"/>
    </source>
</evidence>
<keyword evidence="3" id="KW-0539">Nucleus</keyword>
<dbReference type="CDD" id="cd00067">
    <property type="entry name" value="GAL4"/>
    <property type="match status" value="1"/>
</dbReference>
<dbReference type="SMART" id="SM00066">
    <property type="entry name" value="GAL4"/>
    <property type="match status" value="1"/>
</dbReference>
<dbReference type="Gene3D" id="4.10.240.10">
    <property type="entry name" value="Zn(2)-C6 fungal-type DNA-binding domain"/>
    <property type="match status" value="1"/>
</dbReference>
<feature type="compositionally biased region" description="Low complexity" evidence="4">
    <location>
        <begin position="107"/>
        <end position="120"/>
    </location>
</feature>
<dbReference type="InterPro" id="IPR050613">
    <property type="entry name" value="Sec_Metabolite_Reg"/>
</dbReference>
<feature type="compositionally biased region" description="Polar residues" evidence="4">
    <location>
        <begin position="122"/>
        <end position="132"/>
    </location>
</feature>
<comment type="subcellular location">
    <subcellularLocation>
        <location evidence="1">Nucleus</location>
    </subcellularLocation>
</comment>
<dbReference type="PROSITE" id="PS00463">
    <property type="entry name" value="ZN2_CY6_FUNGAL_1"/>
    <property type="match status" value="1"/>
</dbReference>
<dbReference type="InterPro" id="IPR001138">
    <property type="entry name" value="Zn2Cys6_DnaBD"/>
</dbReference>
<dbReference type="InterPro" id="IPR007219">
    <property type="entry name" value="XnlR_reg_dom"/>
</dbReference>
<gene>
    <name evidence="6" type="ORF">PT974_01943</name>
</gene>
<evidence type="ECO:0000256" key="4">
    <source>
        <dbReference type="SAM" id="MobiDB-lite"/>
    </source>
</evidence>
<dbReference type="CDD" id="cd12148">
    <property type="entry name" value="fungal_TF_MHR"/>
    <property type="match status" value="1"/>
</dbReference>
<keyword evidence="2" id="KW-0479">Metal-binding</keyword>
<evidence type="ECO:0000256" key="3">
    <source>
        <dbReference type="ARBA" id="ARBA00023242"/>
    </source>
</evidence>
<feature type="region of interest" description="Disordered" evidence="4">
    <location>
        <begin position="52"/>
        <end position="156"/>
    </location>
</feature>
<feature type="compositionally biased region" description="Basic and acidic residues" evidence="4">
    <location>
        <begin position="75"/>
        <end position="84"/>
    </location>
</feature>
<feature type="domain" description="Zn(2)-C6 fungal-type" evidence="5">
    <location>
        <begin position="19"/>
        <end position="51"/>
    </location>
</feature>
<dbReference type="SUPFAM" id="SSF57701">
    <property type="entry name" value="Zn2/Cys6 DNA-binding domain"/>
    <property type="match status" value="1"/>
</dbReference>
<keyword evidence="7" id="KW-1185">Reference proteome</keyword>
<sequence length="722" mass="80575">MASSQDGVALRRLNGRLQACDPCRSRKVSCDHGQPVCRRCIKRNQDSECVYTPSTPRRSAPRMGAVRRVRLTSTDVRESCDAARPRPAPVLSRVHSRQASSIIPLESDSSTDVSSSGKSSEQTETPLSSNSARHPVVVSSRTSPVGEPSPVQAPTPFTQSTGYLGFTSYSSVFEEAKNSLLLLKGFQSWLPQVGHGGRRQLTEDVPGFLCSPTREMCLVVLRGIPLPSMGNITPKTSPHHTDGWQRVAASRVLSSLHERFGSYLGDCRVDSQLEEIAHFLSNNTAKPFREDEPDPEKWFGQFTGANLRWESVGMVFMYSELWYREEEKKQKGETGEVDVYVSRREWPEVARICLGLCIDLGRRFSSGNSLLLILCRRRTMVESIHLGDASLSCWRGAAECAALATFLGMHVELNDPSRRPTLASQVRRSLFAQIFTGDKDAVLFTGRPPFFGHRYVSTPMPLDINDLDLISGGEALERAVESLDDRGWNTVGGLYCSTVVRARYMIALIRDELVEVALGNGKQFPVEKLIELRSRELEIIEEFPVVQLEHLQNIFVVERLLLKRGGLEHDALLATSYELVSLTLLFWTHKDRLAAVRKDFEWLVMAFATPGGGILCMELLHPTFKGSHPTNPAITRSNIIQNLSLLIGFLDWIDPSAPNGDLCVSCRNIIRLVLDHVLNATAENTIWPPAALDDMQLDFNFELLDTFDWLRPDMLSNQGLGH</sequence>
<accession>A0ABR0SXZ3</accession>
<proteinExistence type="predicted"/>
<dbReference type="EMBL" id="JAVFKD010000002">
    <property type="protein sequence ID" value="KAK5996606.1"/>
    <property type="molecule type" value="Genomic_DNA"/>
</dbReference>
<dbReference type="PROSITE" id="PS50048">
    <property type="entry name" value="ZN2_CY6_FUNGAL_2"/>
    <property type="match status" value="1"/>
</dbReference>
<reference evidence="6 7" key="1">
    <citation type="submission" date="2024-01" db="EMBL/GenBank/DDBJ databases">
        <title>Complete genome of Cladobotryum mycophilum ATHUM6906.</title>
        <authorList>
            <person name="Christinaki A.C."/>
            <person name="Myridakis A.I."/>
            <person name="Kouvelis V.N."/>
        </authorList>
    </citation>
    <scope>NUCLEOTIDE SEQUENCE [LARGE SCALE GENOMIC DNA]</scope>
    <source>
        <strain evidence="6 7">ATHUM6906</strain>
    </source>
</reference>
<comment type="caution">
    <text evidence="6">The sequence shown here is derived from an EMBL/GenBank/DDBJ whole genome shotgun (WGS) entry which is preliminary data.</text>
</comment>
<dbReference type="SMART" id="SM00906">
    <property type="entry name" value="Fungal_trans"/>
    <property type="match status" value="1"/>
</dbReference>
<dbReference type="Proteomes" id="UP001338125">
    <property type="component" value="Unassembled WGS sequence"/>
</dbReference>
<dbReference type="PANTHER" id="PTHR31001:SF40">
    <property type="entry name" value="ZN(II)2CYS6 TRANSCRIPTION FACTOR (EUROFUNG)"/>
    <property type="match status" value="1"/>
</dbReference>
<organism evidence="6 7">
    <name type="scientific">Cladobotryum mycophilum</name>
    <dbReference type="NCBI Taxonomy" id="491253"/>
    <lineage>
        <taxon>Eukaryota</taxon>
        <taxon>Fungi</taxon>
        <taxon>Dikarya</taxon>
        <taxon>Ascomycota</taxon>
        <taxon>Pezizomycotina</taxon>
        <taxon>Sordariomycetes</taxon>
        <taxon>Hypocreomycetidae</taxon>
        <taxon>Hypocreales</taxon>
        <taxon>Hypocreaceae</taxon>
        <taxon>Cladobotryum</taxon>
    </lineage>
</organism>
<protein>
    <recommendedName>
        <fullName evidence="5">Zn(2)-C6 fungal-type domain-containing protein</fullName>
    </recommendedName>
</protein>
<evidence type="ECO:0000313" key="7">
    <source>
        <dbReference type="Proteomes" id="UP001338125"/>
    </source>
</evidence>
<dbReference type="InterPro" id="IPR036864">
    <property type="entry name" value="Zn2-C6_fun-type_DNA-bd_sf"/>
</dbReference>
<evidence type="ECO:0000256" key="2">
    <source>
        <dbReference type="ARBA" id="ARBA00022723"/>
    </source>
</evidence>
<evidence type="ECO:0000256" key="1">
    <source>
        <dbReference type="ARBA" id="ARBA00004123"/>
    </source>
</evidence>
<dbReference type="PANTHER" id="PTHR31001">
    <property type="entry name" value="UNCHARACTERIZED TRANSCRIPTIONAL REGULATORY PROTEIN"/>
    <property type="match status" value="1"/>
</dbReference>
<evidence type="ECO:0000259" key="5">
    <source>
        <dbReference type="PROSITE" id="PS50048"/>
    </source>
</evidence>